<dbReference type="PIRSF" id="PIRSF006060">
    <property type="entry name" value="AA_transporter"/>
    <property type="match status" value="1"/>
</dbReference>
<feature type="transmembrane region" description="Helical" evidence="6">
    <location>
        <begin position="369"/>
        <end position="387"/>
    </location>
</feature>
<evidence type="ECO:0000256" key="6">
    <source>
        <dbReference type="SAM" id="Phobius"/>
    </source>
</evidence>
<proteinExistence type="predicted"/>
<feature type="transmembrane region" description="Helical" evidence="6">
    <location>
        <begin position="94"/>
        <end position="113"/>
    </location>
</feature>
<sequence>MPERDVSGSRGEGAVAFKRALGLKEAVTITVGTVIGVGLFTTGANSVGYLGPLTLVATFVAFLISLLPALIYAEMGAALPYAGGTYRYAREGLGGVWGMLAGWNFVISLIAVASGEGLAFSFYLKTLTEALGFPLLVDERIIAAAIILLFVVINWRGVEIAGRLQNAVVFFFWGVALVWFATMSTRISLDFFRVPLAGGIEPGQFIFVVSLVWWCFAGFETCCSMGEEIRHPQVVIPRALFLTPFIVFVVTATFQWFLLGIVPPESLGGIKEAMAPYAEGMKAAGILGFPLILLCAGIAFGGDLSTLNPCVAAPSRYLYSMARDGVLPGILGRLHPKYRTPHVAIAFMGVVTLLFVSTGSIIYIASLSLFADLFFYVIGFAAFIGLRRRSPGLKRPYRAPGGVAGAVVSALIYIVMMTQLPRDAFLSGVIWNLVGWGLYLFFRSRKAADDVPAPLPDAPSPEERKELDREYRRWRAIVLTCFGAVLLLFALPFLAG</sequence>
<dbReference type="KEGG" id="aram:KAR29_10870"/>
<evidence type="ECO:0000313" key="8">
    <source>
        <dbReference type="Proteomes" id="UP000671879"/>
    </source>
</evidence>
<dbReference type="EMBL" id="CP072943">
    <property type="protein sequence ID" value="QTX31827.1"/>
    <property type="molecule type" value="Genomic_DNA"/>
</dbReference>
<dbReference type="PANTHER" id="PTHR42770">
    <property type="entry name" value="AMINO ACID TRANSPORTER-RELATED"/>
    <property type="match status" value="1"/>
</dbReference>
<evidence type="ECO:0000313" key="7">
    <source>
        <dbReference type="EMBL" id="QTX31827.1"/>
    </source>
</evidence>
<dbReference type="Gene3D" id="1.20.1740.10">
    <property type="entry name" value="Amino acid/polyamine transporter I"/>
    <property type="match status" value="1"/>
</dbReference>
<feature type="transmembrane region" description="Helical" evidence="6">
    <location>
        <begin position="21"/>
        <end position="41"/>
    </location>
</feature>
<dbReference type="AlphaFoldDB" id="A0A9Q7EZ49"/>
<evidence type="ECO:0000256" key="3">
    <source>
        <dbReference type="ARBA" id="ARBA00022692"/>
    </source>
</evidence>
<dbReference type="Proteomes" id="UP000671879">
    <property type="component" value="Chromosome"/>
</dbReference>
<name>A0A9Q7EZ49_9BACT</name>
<feature type="transmembrane region" description="Helical" evidence="6">
    <location>
        <begin position="399"/>
        <end position="418"/>
    </location>
</feature>
<feature type="transmembrane region" description="Helical" evidence="6">
    <location>
        <begin position="205"/>
        <end position="227"/>
    </location>
</feature>
<feature type="transmembrane region" description="Helical" evidence="6">
    <location>
        <begin position="53"/>
        <end position="73"/>
    </location>
</feature>
<protein>
    <submittedName>
        <fullName evidence="7">APC family permease</fullName>
    </submittedName>
</protein>
<dbReference type="InterPro" id="IPR050367">
    <property type="entry name" value="APC_superfamily"/>
</dbReference>
<evidence type="ECO:0000256" key="5">
    <source>
        <dbReference type="ARBA" id="ARBA00023136"/>
    </source>
</evidence>
<evidence type="ECO:0000256" key="1">
    <source>
        <dbReference type="ARBA" id="ARBA00004651"/>
    </source>
</evidence>
<reference evidence="8" key="1">
    <citation type="submission" date="2021-04" db="EMBL/GenBank/DDBJ databases">
        <title>A novel Synergistetes isolate from a pyrite-forming mixed culture.</title>
        <authorList>
            <person name="Bunk B."/>
            <person name="Sproer C."/>
            <person name="Spring S."/>
            <person name="Pester M."/>
        </authorList>
    </citation>
    <scope>NUCLEOTIDE SEQUENCE [LARGE SCALE GENOMIC DNA]</scope>
    <source>
        <strain evidence="8">J.5.4.2-T.3.5.2</strain>
    </source>
</reference>
<keyword evidence="4 6" id="KW-1133">Transmembrane helix</keyword>
<keyword evidence="5 6" id="KW-0472">Membrane</keyword>
<dbReference type="Pfam" id="PF13520">
    <property type="entry name" value="AA_permease_2"/>
    <property type="match status" value="1"/>
</dbReference>
<evidence type="ECO:0000256" key="2">
    <source>
        <dbReference type="ARBA" id="ARBA00022475"/>
    </source>
</evidence>
<keyword evidence="3 6" id="KW-0812">Transmembrane</keyword>
<organism evidence="7 8">
    <name type="scientific">Aminithiophilus ramosus</name>
    <dbReference type="NCBI Taxonomy" id="3029084"/>
    <lineage>
        <taxon>Bacteria</taxon>
        <taxon>Thermotogati</taxon>
        <taxon>Synergistota</taxon>
        <taxon>Synergistia</taxon>
        <taxon>Synergistales</taxon>
        <taxon>Aminithiophilaceae</taxon>
        <taxon>Aminithiophilus</taxon>
    </lineage>
</organism>
<dbReference type="InterPro" id="IPR002293">
    <property type="entry name" value="AA/rel_permease1"/>
</dbReference>
<keyword evidence="2" id="KW-1003">Cell membrane</keyword>
<dbReference type="GO" id="GO:0022857">
    <property type="term" value="F:transmembrane transporter activity"/>
    <property type="evidence" value="ECO:0007669"/>
    <property type="project" value="InterPro"/>
</dbReference>
<keyword evidence="8" id="KW-1185">Reference proteome</keyword>
<feature type="transmembrane region" description="Helical" evidence="6">
    <location>
        <begin position="474"/>
        <end position="495"/>
    </location>
</feature>
<dbReference type="PANTHER" id="PTHR42770:SF7">
    <property type="entry name" value="MEMBRANE PROTEIN"/>
    <property type="match status" value="1"/>
</dbReference>
<feature type="transmembrane region" description="Helical" evidence="6">
    <location>
        <begin position="424"/>
        <end position="442"/>
    </location>
</feature>
<dbReference type="GO" id="GO:0005886">
    <property type="term" value="C:plasma membrane"/>
    <property type="evidence" value="ECO:0007669"/>
    <property type="project" value="UniProtKB-SubCell"/>
</dbReference>
<gene>
    <name evidence="7" type="ORF">KAR29_10870</name>
</gene>
<feature type="transmembrane region" description="Helical" evidence="6">
    <location>
        <begin position="281"/>
        <end position="300"/>
    </location>
</feature>
<feature type="transmembrane region" description="Helical" evidence="6">
    <location>
        <begin position="239"/>
        <end position="261"/>
    </location>
</feature>
<accession>A0A9Q7EZ49</accession>
<comment type="subcellular location">
    <subcellularLocation>
        <location evidence="1">Cell membrane</location>
        <topology evidence="1">Multi-pass membrane protein</topology>
    </subcellularLocation>
</comment>
<dbReference type="RefSeq" id="WP_274373016.1">
    <property type="nucleotide sequence ID" value="NZ_CP072943.1"/>
</dbReference>
<feature type="transmembrane region" description="Helical" evidence="6">
    <location>
        <begin position="167"/>
        <end position="185"/>
    </location>
</feature>
<evidence type="ECO:0000256" key="4">
    <source>
        <dbReference type="ARBA" id="ARBA00022989"/>
    </source>
</evidence>
<feature type="transmembrane region" description="Helical" evidence="6">
    <location>
        <begin position="343"/>
        <end position="363"/>
    </location>
</feature>
<feature type="transmembrane region" description="Helical" evidence="6">
    <location>
        <begin position="133"/>
        <end position="155"/>
    </location>
</feature>